<protein>
    <submittedName>
        <fullName evidence="1">Uncharacterized protein</fullName>
    </submittedName>
</protein>
<proteinExistence type="predicted"/>
<keyword evidence="2" id="KW-1185">Reference proteome</keyword>
<dbReference type="Proteomes" id="UP001314170">
    <property type="component" value="Unassembled WGS sequence"/>
</dbReference>
<evidence type="ECO:0000313" key="1">
    <source>
        <dbReference type="EMBL" id="CAK7355776.1"/>
    </source>
</evidence>
<dbReference type="GO" id="GO:0005507">
    <property type="term" value="F:copper ion binding"/>
    <property type="evidence" value="ECO:0007669"/>
    <property type="project" value="InterPro"/>
</dbReference>
<dbReference type="GO" id="GO:0009308">
    <property type="term" value="P:amine metabolic process"/>
    <property type="evidence" value="ECO:0007669"/>
    <property type="project" value="InterPro"/>
</dbReference>
<sequence>MKPTNPISIEHPQGRSSSIEDGHIVKWAYWEFHPKADLRVGIVISLAMVSETNETRRHLEGTKKQREDGHT</sequence>
<organism evidence="1 2">
    <name type="scientific">Dovyalis caffra</name>
    <dbReference type="NCBI Taxonomy" id="77055"/>
    <lineage>
        <taxon>Eukaryota</taxon>
        <taxon>Viridiplantae</taxon>
        <taxon>Streptophyta</taxon>
        <taxon>Embryophyta</taxon>
        <taxon>Tracheophyta</taxon>
        <taxon>Spermatophyta</taxon>
        <taxon>Magnoliopsida</taxon>
        <taxon>eudicotyledons</taxon>
        <taxon>Gunneridae</taxon>
        <taxon>Pentapetalae</taxon>
        <taxon>rosids</taxon>
        <taxon>fabids</taxon>
        <taxon>Malpighiales</taxon>
        <taxon>Salicaceae</taxon>
        <taxon>Flacourtieae</taxon>
        <taxon>Dovyalis</taxon>
    </lineage>
</organism>
<dbReference type="EMBL" id="CAWUPB010001197">
    <property type="protein sequence ID" value="CAK7355776.1"/>
    <property type="molecule type" value="Genomic_DNA"/>
</dbReference>
<comment type="caution">
    <text evidence="1">The sequence shown here is derived from an EMBL/GenBank/DDBJ whole genome shotgun (WGS) entry which is preliminary data.</text>
</comment>
<dbReference type="SUPFAM" id="SSF49998">
    <property type="entry name" value="Amine oxidase catalytic domain"/>
    <property type="match status" value="1"/>
</dbReference>
<reference evidence="1 2" key="1">
    <citation type="submission" date="2024-01" db="EMBL/GenBank/DDBJ databases">
        <authorList>
            <person name="Waweru B."/>
        </authorList>
    </citation>
    <scope>NUCLEOTIDE SEQUENCE [LARGE SCALE GENOMIC DNA]</scope>
</reference>
<dbReference type="AlphaFoldDB" id="A0AAV1SQC0"/>
<accession>A0AAV1SQC0</accession>
<evidence type="ECO:0000313" key="2">
    <source>
        <dbReference type="Proteomes" id="UP001314170"/>
    </source>
</evidence>
<dbReference type="Gene3D" id="2.70.98.20">
    <property type="entry name" value="Copper amine oxidase, catalytic domain"/>
    <property type="match status" value="1"/>
</dbReference>
<dbReference type="GO" id="GO:0048038">
    <property type="term" value="F:quinone binding"/>
    <property type="evidence" value="ECO:0007669"/>
    <property type="project" value="InterPro"/>
</dbReference>
<dbReference type="GO" id="GO:0008131">
    <property type="term" value="F:primary methylamine oxidase activity"/>
    <property type="evidence" value="ECO:0007669"/>
    <property type="project" value="InterPro"/>
</dbReference>
<gene>
    <name evidence="1" type="ORF">DCAF_LOCUS26037</name>
</gene>
<dbReference type="InterPro" id="IPR036460">
    <property type="entry name" value="Cu_amine_oxidase_C_sf"/>
</dbReference>
<name>A0AAV1SQC0_9ROSI</name>